<dbReference type="AlphaFoldDB" id="S3CY35"/>
<proteinExistence type="inferred from homology"/>
<keyword evidence="5" id="KW-1185">Reference proteome</keyword>
<accession>S3CY35</accession>
<name>S3CY35_GLAL2</name>
<dbReference type="InterPro" id="IPR021765">
    <property type="entry name" value="UstYa-like"/>
</dbReference>
<dbReference type="PANTHER" id="PTHR33365">
    <property type="entry name" value="YALI0B05434P"/>
    <property type="match status" value="1"/>
</dbReference>
<dbReference type="Pfam" id="PF11807">
    <property type="entry name" value="UstYa"/>
    <property type="match status" value="1"/>
</dbReference>
<reference evidence="4 5" key="1">
    <citation type="journal article" date="2013" name="BMC Genomics">
        <title>Genomics-driven discovery of the pneumocandin biosynthetic gene cluster in the fungus Glarea lozoyensis.</title>
        <authorList>
            <person name="Chen L."/>
            <person name="Yue Q."/>
            <person name="Zhang X."/>
            <person name="Xiang M."/>
            <person name="Wang C."/>
            <person name="Li S."/>
            <person name="Che Y."/>
            <person name="Ortiz-Lopez F.J."/>
            <person name="Bills G.F."/>
            <person name="Liu X."/>
            <person name="An Z."/>
        </authorList>
    </citation>
    <scope>NUCLEOTIDE SEQUENCE [LARGE SCALE GENOMIC DNA]</scope>
    <source>
        <strain evidence="5">ATCC 20868 / MF5171</strain>
    </source>
</reference>
<evidence type="ECO:0000313" key="4">
    <source>
        <dbReference type="EMBL" id="EPE31227.1"/>
    </source>
</evidence>
<dbReference type="GeneID" id="19471570"/>
<evidence type="ECO:0000256" key="2">
    <source>
        <dbReference type="ARBA" id="ARBA00023002"/>
    </source>
</evidence>
<evidence type="ECO:0000256" key="3">
    <source>
        <dbReference type="ARBA" id="ARBA00035112"/>
    </source>
</evidence>
<dbReference type="GO" id="GO:0016491">
    <property type="term" value="F:oxidoreductase activity"/>
    <property type="evidence" value="ECO:0007669"/>
    <property type="project" value="UniProtKB-KW"/>
</dbReference>
<dbReference type="EMBL" id="KE145362">
    <property type="protein sequence ID" value="EPE31227.1"/>
    <property type="molecule type" value="Genomic_DNA"/>
</dbReference>
<dbReference type="HOGENOM" id="CLU_042941_4_4_1"/>
<evidence type="ECO:0008006" key="6">
    <source>
        <dbReference type="Google" id="ProtNLM"/>
    </source>
</evidence>
<gene>
    <name evidence="4" type="ORF">GLAREA_12530</name>
</gene>
<evidence type="ECO:0000313" key="5">
    <source>
        <dbReference type="Proteomes" id="UP000016922"/>
    </source>
</evidence>
<sequence>MPYFGIHRSVGHLWSVPWNSVSFEVDERYTTSNPGNPNGSIWDSLDPVGRGWITVQDWQRRDFPPSSRNRYQVSMYHQLHCIATLKMKFGNIYTALSNTGRLEPQEVQAISDEMGHTTHCLEYLRQSTMCAADTTLEPFTPNLGLDGTKHKCRDWDTIYDIATRLRATDKSGILD</sequence>
<dbReference type="PANTHER" id="PTHR33365:SF11">
    <property type="entry name" value="TAT PATHWAY SIGNAL SEQUENCE"/>
    <property type="match status" value="1"/>
</dbReference>
<dbReference type="OMA" id="SAMKWRT"/>
<comment type="pathway">
    <text evidence="1">Mycotoxin biosynthesis.</text>
</comment>
<keyword evidence="2" id="KW-0560">Oxidoreductase</keyword>
<dbReference type="RefSeq" id="XP_008081502.1">
    <property type="nucleotide sequence ID" value="XM_008083311.1"/>
</dbReference>
<comment type="similarity">
    <text evidence="3">Belongs to the ustYa family.</text>
</comment>
<protein>
    <recommendedName>
        <fullName evidence="6">Oxidase ustYa</fullName>
    </recommendedName>
</protein>
<dbReference type="Proteomes" id="UP000016922">
    <property type="component" value="Unassembled WGS sequence"/>
</dbReference>
<dbReference type="KEGG" id="glz:GLAREA_12530"/>
<dbReference type="GO" id="GO:0043386">
    <property type="term" value="P:mycotoxin biosynthetic process"/>
    <property type="evidence" value="ECO:0007669"/>
    <property type="project" value="InterPro"/>
</dbReference>
<organism evidence="4 5">
    <name type="scientific">Glarea lozoyensis (strain ATCC 20868 / MF5171)</name>
    <dbReference type="NCBI Taxonomy" id="1116229"/>
    <lineage>
        <taxon>Eukaryota</taxon>
        <taxon>Fungi</taxon>
        <taxon>Dikarya</taxon>
        <taxon>Ascomycota</taxon>
        <taxon>Pezizomycotina</taxon>
        <taxon>Leotiomycetes</taxon>
        <taxon>Helotiales</taxon>
        <taxon>Helotiaceae</taxon>
        <taxon>Glarea</taxon>
    </lineage>
</organism>
<evidence type="ECO:0000256" key="1">
    <source>
        <dbReference type="ARBA" id="ARBA00004685"/>
    </source>
</evidence>
<dbReference type="OrthoDB" id="3687641at2759"/>